<gene>
    <name evidence="1" type="ORF">DPMN_141632</name>
</gene>
<reference evidence="1" key="1">
    <citation type="journal article" date="2019" name="bioRxiv">
        <title>The Genome of the Zebra Mussel, Dreissena polymorpha: A Resource for Invasive Species Research.</title>
        <authorList>
            <person name="McCartney M.A."/>
            <person name="Auch B."/>
            <person name="Kono T."/>
            <person name="Mallez S."/>
            <person name="Zhang Y."/>
            <person name="Obille A."/>
            <person name="Becker A."/>
            <person name="Abrahante J.E."/>
            <person name="Garbe J."/>
            <person name="Badalamenti J.P."/>
            <person name="Herman A."/>
            <person name="Mangelson H."/>
            <person name="Liachko I."/>
            <person name="Sullivan S."/>
            <person name="Sone E.D."/>
            <person name="Koren S."/>
            <person name="Silverstein K.A.T."/>
            <person name="Beckman K.B."/>
            <person name="Gohl D.M."/>
        </authorList>
    </citation>
    <scope>NUCLEOTIDE SEQUENCE</scope>
    <source>
        <strain evidence="1">Duluth1</strain>
        <tissue evidence="1">Whole animal</tissue>
    </source>
</reference>
<organism evidence="1 2">
    <name type="scientific">Dreissena polymorpha</name>
    <name type="common">Zebra mussel</name>
    <name type="synonym">Mytilus polymorpha</name>
    <dbReference type="NCBI Taxonomy" id="45954"/>
    <lineage>
        <taxon>Eukaryota</taxon>
        <taxon>Metazoa</taxon>
        <taxon>Spiralia</taxon>
        <taxon>Lophotrochozoa</taxon>
        <taxon>Mollusca</taxon>
        <taxon>Bivalvia</taxon>
        <taxon>Autobranchia</taxon>
        <taxon>Heteroconchia</taxon>
        <taxon>Euheterodonta</taxon>
        <taxon>Imparidentia</taxon>
        <taxon>Neoheterodontei</taxon>
        <taxon>Myida</taxon>
        <taxon>Dreissenoidea</taxon>
        <taxon>Dreissenidae</taxon>
        <taxon>Dreissena</taxon>
    </lineage>
</organism>
<dbReference type="Proteomes" id="UP000828390">
    <property type="component" value="Unassembled WGS sequence"/>
</dbReference>
<dbReference type="AlphaFoldDB" id="A0A9D4GDV8"/>
<proteinExistence type="predicted"/>
<reference evidence="1" key="2">
    <citation type="submission" date="2020-11" db="EMBL/GenBank/DDBJ databases">
        <authorList>
            <person name="McCartney M.A."/>
            <person name="Auch B."/>
            <person name="Kono T."/>
            <person name="Mallez S."/>
            <person name="Becker A."/>
            <person name="Gohl D.M."/>
            <person name="Silverstein K.A.T."/>
            <person name="Koren S."/>
            <person name="Bechman K.B."/>
            <person name="Herman A."/>
            <person name="Abrahante J.E."/>
            <person name="Garbe J."/>
        </authorList>
    </citation>
    <scope>NUCLEOTIDE SEQUENCE</scope>
    <source>
        <strain evidence="1">Duluth1</strain>
        <tissue evidence="1">Whole animal</tissue>
    </source>
</reference>
<accession>A0A9D4GDV8</accession>
<dbReference type="EMBL" id="JAIWYP010000006">
    <property type="protein sequence ID" value="KAH3813180.1"/>
    <property type="molecule type" value="Genomic_DNA"/>
</dbReference>
<keyword evidence="2" id="KW-1185">Reference proteome</keyword>
<protein>
    <submittedName>
        <fullName evidence="1">Uncharacterized protein</fullName>
    </submittedName>
</protein>
<evidence type="ECO:0000313" key="2">
    <source>
        <dbReference type="Proteomes" id="UP000828390"/>
    </source>
</evidence>
<sequence>MNRKTGFLMTYMHVDLNGPHMYIIRPTSSARSQRPECKGLVELAARHLKCTPLDQIAMPESLIDDVQKHVNRLPPGNKRIRYWAEEYCIATDCWDIYETTIEVPNEDSWRRLTAPRSDEKLRLKLIKHLSDCSKEQVLIFCKPKQPIETANGIRKMEKSVSQCYQSHIGCVFLTWVVPLPQKTLSSTYDLTKAQIIEEDLEEDRPFSPDETGLR</sequence>
<name>A0A9D4GDV8_DREPO</name>
<evidence type="ECO:0000313" key="1">
    <source>
        <dbReference type="EMBL" id="KAH3813180.1"/>
    </source>
</evidence>
<comment type="caution">
    <text evidence="1">The sequence shown here is derived from an EMBL/GenBank/DDBJ whole genome shotgun (WGS) entry which is preliminary data.</text>
</comment>